<keyword evidence="4 5" id="KW-0274">FAD</keyword>
<dbReference type="SUPFAM" id="SSF51905">
    <property type="entry name" value="FAD/NAD(P)-binding domain"/>
    <property type="match status" value="1"/>
</dbReference>
<dbReference type="GO" id="GO:0050660">
    <property type="term" value="F:flavin adenine dinucleotide binding"/>
    <property type="evidence" value="ECO:0007669"/>
    <property type="project" value="InterPro"/>
</dbReference>
<dbReference type="InterPro" id="IPR000172">
    <property type="entry name" value="GMC_OxRdtase_N"/>
</dbReference>
<evidence type="ECO:0000256" key="4">
    <source>
        <dbReference type="ARBA" id="ARBA00022827"/>
    </source>
</evidence>
<dbReference type="AlphaFoldDB" id="A0A918C4U7"/>
<proteinExistence type="inferred from homology"/>
<dbReference type="PROSITE" id="PS00623">
    <property type="entry name" value="GMC_OXRED_1"/>
    <property type="match status" value="1"/>
</dbReference>
<comment type="similarity">
    <text evidence="2 6">Belongs to the GMC oxidoreductase family.</text>
</comment>
<dbReference type="InterPro" id="IPR036188">
    <property type="entry name" value="FAD/NAD-bd_sf"/>
</dbReference>
<evidence type="ECO:0000256" key="3">
    <source>
        <dbReference type="ARBA" id="ARBA00022630"/>
    </source>
</evidence>
<dbReference type="InterPro" id="IPR012132">
    <property type="entry name" value="GMC_OxRdtase"/>
</dbReference>
<feature type="domain" description="Glucose-methanol-choline oxidoreductase N-terminal" evidence="8">
    <location>
        <begin position="94"/>
        <end position="117"/>
    </location>
</feature>
<dbReference type="PIRSF" id="PIRSF000137">
    <property type="entry name" value="Alcohol_oxidase"/>
    <property type="match status" value="1"/>
</dbReference>
<evidence type="ECO:0000256" key="2">
    <source>
        <dbReference type="ARBA" id="ARBA00010790"/>
    </source>
</evidence>
<organism evidence="10 11">
    <name type="scientific">Deinococcus ruber</name>
    <dbReference type="NCBI Taxonomy" id="1848197"/>
    <lineage>
        <taxon>Bacteria</taxon>
        <taxon>Thermotogati</taxon>
        <taxon>Deinococcota</taxon>
        <taxon>Deinococci</taxon>
        <taxon>Deinococcales</taxon>
        <taxon>Deinococcaceae</taxon>
        <taxon>Deinococcus</taxon>
    </lineage>
</organism>
<feature type="binding site" evidence="5">
    <location>
        <position position="460"/>
    </location>
    <ligand>
        <name>substrate</name>
    </ligand>
</feature>
<dbReference type="Gene3D" id="3.30.560.10">
    <property type="entry name" value="Glucose Oxidase, domain 3"/>
    <property type="match status" value="1"/>
</dbReference>
<dbReference type="Proteomes" id="UP000603865">
    <property type="component" value="Unassembled WGS sequence"/>
</dbReference>
<evidence type="ECO:0000256" key="7">
    <source>
        <dbReference type="SAM" id="MobiDB-lite"/>
    </source>
</evidence>
<evidence type="ECO:0000259" key="9">
    <source>
        <dbReference type="PROSITE" id="PS00624"/>
    </source>
</evidence>
<dbReference type="InterPro" id="IPR007867">
    <property type="entry name" value="GMC_OxRtase_C"/>
</dbReference>
<dbReference type="EMBL" id="BMQL01000006">
    <property type="protein sequence ID" value="GGR03788.1"/>
    <property type="molecule type" value="Genomic_DNA"/>
</dbReference>
<evidence type="ECO:0000259" key="8">
    <source>
        <dbReference type="PROSITE" id="PS00623"/>
    </source>
</evidence>
<dbReference type="GO" id="GO:0016614">
    <property type="term" value="F:oxidoreductase activity, acting on CH-OH group of donors"/>
    <property type="evidence" value="ECO:0007669"/>
    <property type="project" value="InterPro"/>
</dbReference>
<reference evidence="10" key="2">
    <citation type="submission" date="2020-09" db="EMBL/GenBank/DDBJ databases">
        <authorList>
            <person name="Sun Q."/>
            <person name="Ohkuma M."/>
        </authorList>
    </citation>
    <scope>NUCLEOTIDE SEQUENCE</scope>
    <source>
        <strain evidence="10">JCM 31311</strain>
    </source>
</reference>
<sequence length="533" mass="57300">MPVPAQLGTQATAAPGESGTDYIVVGAGSAGCVVAARLSESGSRVVLIEAGNTPPEVVHDPRRWPELWSTPLDWGYVSEPQPSLNGRTTHEPRGKGLGGTSNMNLMMYVRGHPQDFAGWGPGWSYPELLPYFQRLEAHASSATSSSEDPSEGRMQIRSAGQTSENPAAKAFLEACAQIGYARNPDTLAGEQVIGAGWHHLNIRQDGLRESTYTGYLRPALSRPNLRVEADALVHELLFDGTRCVGVRYQQGDVLHDLYASQEVILSAGTYGSPQLLLLSGIGPVEELERCGIPVRRELPGVGEHLQNHVLTGVVHTWASDLPRSELNHSEAYLYASSGLPAPDAEPDAPDIQINLVTLPFDLHEVQAQPQAITMVVGLTDPASRGSVRLRDRDPSHRPLLHPNYLGHPADLPRLSFGVRLARRLYAAPAFAAQVGPELLPGPAVPDEALGTYLLDHTDSYHHPVGTCRMGSGADDVVDYELRVHGMSGLRVIDASVMPRITRGNIHAAVLAIAEKGAALILSRASQSPHAEVL</sequence>
<dbReference type="RefSeq" id="WP_189089124.1">
    <property type="nucleotide sequence ID" value="NZ_BMQL01000006.1"/>
</dbReference>
<evidence type="ECO:0000256" key="6">
    <source>
        <dbReference type="RuleBase" id="RU003968"/>
    </source>
</evidence>
<feature type="domain" description="Glucose-methanol-choline oxidoreductase N-terminal" evidence="9">
    <location>
        <begin position="268"/>
        <end position="282"/>
    </location>
</feature>
<dbReference type="Pfam" id="PF05199">
    <property type="entry name" value="GMC_oxred_C"/>
    <property type="match status" value="1"/>
</dbReference>
<feature type="region of interest" description="Disordered" evidence="7">
    <location>
        <begin position="140"/>
        <end position="164"/>
    </location>
</feature>
<evidence type="ECO:0000313" key="11">
    <source>
        <dbReference type="Proteomes" id="UP000603865"/>
    </source>
</evidence>
<keyword evidence="3 6" id="KW-0285">Flavoprotein</keyword>
<comment type="caution">
    <text evidence="10">The sequence shown here is derived from an EMBL/GenBank/DDBJ whole genome shotgun (WGS) entry which is preliminary data.</text>
</comment>
<name>A0A918C4U7_9DEIO</name>
<feature type="binding site" evidence="5">
    <location>
        <position position="100"/>
    </location>
    <ligand>
        <name>FAD</name>
        <dbReference type="ChEBI" id="CHEBI:57692"/>
    </ligand>
</feature>
<evidence type="ECO:0000256" key="5">
    <source>
        <dbReference type="PIRSR" id="PIRSR000137-2"/>
    </source>
</evidence>
<keyword evidence="11" id="KW-1185">Reference proteome</keyword>
<dbReference type="Gene3D" id="3.50.50.60">
    <property type="entry name" value="FAD/NAD(P)-binding domain"/>
    <property type="match status" value="1"/>
</dbReference>
<reference evidence="10" key="1">
    <citation type="journal article" date="2014" name="Int. J. Syst. Evol. Microbiol.">
        <title>Complete genome sequence of Corynebacterium casei LMG S-19264T (=DSM 44701T), isolated from a smear-ripened cheese.</title>
        <authorList>
            <consortium name="US DOE Joint Genome Institute (JGI-PGF)"/>
            <person name="Walter F."/>
            <person name="Albersmeier A."/>
            <person name="Kalinowski J."/>
            <person name="Ruckert C."/>
        </authorList>
    </citation>
    <scope>NUCLEOTIDE SEQUENCE</scope>
    <source>
        <strain evidence="10">JCM 31311</strain>
    </source>
</reference>
<evidence type="ECO:0000256" key="1">
    <source>
        <dbReference type="ARBA" id="ARBA00001974"/>
    </source>
</evidence>
<dbReference type="PANTHER" id="PTHR11552">
    <property type="entry name" value="GLUCOSE-METHANOL-CHOLINE GMC OXIDOREDUCTASE"/>
    <property type="match status" value="1"/>
</dbReference>
<comment type="cofactor">
    <cofactor evidence="1 5">
        <name>FAD</name>
        <dbReference type="ChEBI" id="CHEBI:57692"/>
    </cofactor>
</comment>
<gene>
    <name evidence="10" type="ORF">GCM10008957_15910</name>
</gene>
<evidence type="ECO:0000313" key="10">
    <source>
        <dbReference type="EMBL" id="GGR03788.1"/>
    </source>
</evidence>
<protein>
    <submittedName>
        <fullName evidence="10">GMC oxidoreductase</fullName>
    </submittedName>
</protein>
<dbReference type="PANTHER" id="PTHR11552:SF147">
    <property type="entry name" value="CHOLINE DEHYDROGENASE, MITOCHONDRIAL"/>
    <property type="match status" value="1"/>
</dbReference>
<dbReference type="Pfam" id="PF00732">
    <property type="entry name" value="GMC_oxred_N"/>
    <property type="match status" value="1"/>
</dbReference>
<accession>A0A918C4U7</accession>
<feature type="binding site" evidence="5">
    <location>
        <position position="233"/>
    </location>
    <ligand>
        <name>FAD</name>
        <dbReference type="ChEBI" id="CHEBI:57692"/>
    </ligand>
</feature>
<dbReference type="SUPFAM" id="SSF54373">
    <property type="entry name" value="FAD-linked reductases, C-terminal domain"/>
    <property type="match status" value="1"/>
</dbReference>
<dbReference type="PROSITE" id="PS00624">
    <property type="entry name" value="GMC_OXRED_2"/>
    <property type="match status" value="1"/>
</dbReference>